<evidence type="ECO:0000313" key="1">
    <source>
        <dbReference type="Proteomes" id="UP000095286"/>
    </source>
</evidence>
<accession>A0AC35U543</accession>
<reference evidence="2" key="1">
    <citation type="submission" date="2016-11" db="UniProtKB">
        <authorList>
            <consortium name="WormBaseParasite"/>
        </authorList>
    </citation>
    <scope>IDENTIFICATION</scope>
    <source>
        <strain evidence="2">KR3021</strain>
    </source>
</reference>
<evidence type="ECO:0000313" key="2">
    <source>
        <dbReference type="WBParaSite" id="RSKR_0000792350.1"/>
    </source>
</evidence>
<proteinExistence type="predicted"/>
<dbReference type="Proteomes" id="UP000095286">
    <property type="component" value="Unplaced"/>
</dbReference>
<sequence length="153" mass="17164">MIILIYYLLLGYTIVSSIKSQWLSSDSFQSRLSFPCTNGTFNCGNGVCISLNKIQDEVIDCFDGSDEFCFPGYIKCGSKCVEFIYAGDCLKHPDCDDPIQSPPFCAYLKKKLCAFNDTIKCRGYGECIEKAWLFDNKQDCYDGSDLGNFISFG</sequence>
<dbReference type="WBParaSite" id="RSKR_0000792350.1">
    <property type="protein sequence ID" value="RSKR_0000792350.1"/>
    <property type="gene ID" value="RSKR_0000792350"/>
</dbReference>
<name>A0AC35U543_9BILA</name>
<protein>
    <submittedName>
        <fullName evidence="2">EB domain-containing protein</fullName>
    </submittedName>
</protein>
<organism evidence="1 2">
    <name type="scientific">Rhabditophanes sp. KR3021</name>
    <dbReference type="NCBI Taxonomy" id="114890"/>
    <lineage>
        <taxon>Eukaryota</taxon>
        <taxon>Metazoa</taxon>
        <taxon>Ecdysozoa</taxon>
        <taxon>Nematoda</taxon>
        <taxon>Chromadorea</taxon>
        <taxon>Rhabditida</taxon>
        <taxon>Tylenchina</taxon>
        <taxon>Panagrolaimomorpha</taxon>
        <taxon>Strongyloidoidea</taxon>
        <taxon>Alloionematidae</taxon>
        <taxon>Rhabditophanes</taxon>
    </lineage>
</organism>